<evidence type="ECO:0000313" key="3">
    <source>
        <dbReference type="EMBL" id="KAF2861737.1"/>
    </source>
</evidence>
<dbReference type="AlphaFoldDB" id="A0A6A7C3B0"/>
<accession>A0A6A7C3B0</accession>
<dbReference type="EMBL" id="MU005970">
    <property type="protein sequence ID" value="KAF2861737.1"/>
    <property type="molecule type" value="Genomic_DNA"/>
</dbReference>
<feature type="chain" id="PRO_5025626761" evidence="2">
    <location>
        <begin position="22"/>
        <end position="151"/>
    </location>
</feature>
<organism evidence="3 4">
    <name type="scientific">Piedraia hortae CBS 480.64</name>
    <dbReference type="NCBI Taxonomy" id="1314780"/>
    <lineage>
        <taxon>Eukaryota</taxon>
        <taxon>Fungi</taxon>
        <taxon>Dikarya</taxon>
        <taxon>Ascomycota</taxon>
        <taxon>Pezizomycotina</taxon>
        <taxon>Dothideomycetes</taxon>
        <taxon>Dothideomycetidae</taxon>
        <taxon>Capnodiales</taxon>
        <taxon>Piedraiaceae</taxon>
        <taxon>Piedraia</taxon>
    </lineage>
</organism>
<sequence length="151" mass="16476">MLFGIKTICLGMALLYSTALGAPVHNDTSVTSLAPTSLTKMTVVVVPSPVTTGLTTVTVETYTKTSTAVAEVTKKAHHHKMSPEDKAARKQAKSRAEARKAKIEEIMKMEGAPKKPRFSLNLIAGVRRVQAYKAARRAWINQKLAELEETQ</sequence>
<evidence type="ECO:0000256" key="2">
    <source>
        <dbReference type="SAM" id="SignalP"/>
    </source>
</evidence>
<evidence type="ECO:0000313" key="4">
    <source>
        <dbReference type="Proteomes" id="UP000799421"/>
    </source>
</evidence>
<keyword evidence="4" id="KW-1185">Reference proteome</keyword>
<reference evidence="3" key="1">
    <citation type="journal article" date="2020" name="Stud. Mycol.">
        <title>101 Dothideomycetes genomes: a test case for predicting lifestyles and emergence of pathogens.</title>
        <authorList>
            <person name="Haridas S."/>
            <person name="Albert R."/>
            <person name="Binder M."/>
            <person name="Bloem J."/>
            <person name="Labutti K."/>
            <person name="Salamov A."/>
            <person name="Andreopoulos B."/>
            <person name="Baker S."/>
            <person name="Barry K."/>
            <person name="Bills G."/>
            <person name="Bluhm B."/>
            <person name="Cannon C."/>
            <person name="Castanera R."/>
            <person name="Culley D."/>
            <person name="Daum C."/>
            <person name="Ezra D."/>
            <person name="Gonzalez J."/>
            <person name="Henrissat B."/>
            <person name="Kuo A."/>
            <person name="Liang C."/>
            <person name="Lipzen A."/>
            <person name="Lutzoni F."/>
            <person name="Magnuson J."/>
            <person name="Mondo S."/>
            <person name="Nolan M."/>
            <person name="Ohm R."/>
            <person name="Pangilinan J."/>
            <person name="Park H.-J."/>
            <person name="Ramirez L."/>
            <person name="Alfaro M."/>
            <person name="Sun H."/>
            <person name="Tritt A."/>
            <person name="Yoshinaga Y."/>
            <person name="Zwiers L.-H."/>
            <person name="Turgeon B."/>
            <person name="Goodwin S."/>
            <person name="Spatafora J."/>
            <person name="Crous P."/>
            <person name="Grigoriev I."/>
        </authorList>
    </citation>
    <scope>NUCLEOTIDE SEQUENCE</scope>
    <source>
        <strain evidence="3">CBS 480.64</strain>
    </source>
</reference>
<protein>
    <submittedName>
        <fullName evidence="3">Uncharacterized protein</fullName>
    </submittedName>
</protein>
<feature type="signal peptide" evidence="2">
    <location>
        <begin position="1"/>
        <end position="21"/>
    </location>
</feature>
<feature type="compositionally biased region" description="Basic and acidic residues" evidence="1">
    <location>
        <begin position="81"/>
        <end position="99"/>
    </location>
</feature>
<evidence type="ECO:0000256" key="1">
    <source>
        <dbReference type="SAM" id="MobiDB-lite"/>
    </source>
</evidence>
<feature type="region of interest" description="Disordered" evidence="1">
    <location>
        <begin position="74"/>
        <end position="99"/>
    </location>
</feature>
<proteinExistence type="predicted"/>
<name>A0A6A7C3B0_9PEZI</name>
<keyword evidence="2" id="KW-0732">Signal</keyword>
<gene>
    <name evidence="3" type="ORF">K470DRAFT_269562</name>
</gene>
<dbReference type="Proteomes" id="UP000799421">
    <property type="component" value="Unassembled WGS sequence"/>
</dbReference>